<dbReference type="Proteomes" id="UP001597045">
    <property type="component" value="Unassembled WGS sequence"/>
</dbReference>
<feature type="non-terminal residue" evidence="1">
    <location>
        <position position="103"/>
    </location>
</feature>
<protein>
    <submittedName>
        <fullName evidence="1">Uncharacterized protein</fullName>
    </submittedName>
</protein>
<evidence type="ECO:0000313" key="1">
    <source>
        <dbReference type="EMBL" id="MFD1046985.1"/>
    </source>
</evidence>
<keyword evidence="2" id="KW-1185">Reference proteome</keyword>
<proteinExistence type="predicted"/>
<sequence length="103" mass="11352">MKAVLGGLAALLVVAGIMGLVLYLMHRPDSTPAASQSCTEVDVGFRTDELMRQNVERFKTDKRVVNPVGETRADGYKRFMTQYGNDPAMRGMVSPDTYPANVR</sequence>
<dbReference type="EMBL" id="JBHTIS010000877">
    <property type="protein sequence ID" value="MFD1046985.1"/>
    <property type="molecule type" value="Genomic_DNA"/>
</dbReference>
<name>A0ABW3MBD6_9PSEU</name>
<organism evidence="1 2">
    <name type="scientific">Kibdelosporangium lantanae</name>
    <dbReference type="NCBI Taxonomy" id="1497396"/>
    <lineage>
        <taxon>Bacteria</taxon>
        <taxon>Bacillati</taxon>
        <taxon>Actinomycetota</taxon>
        <taxon>Actinomycetes</taxon>
        <taxon>Pseudonocardiales</taxon>
        <taxon>Pseudonocardiaceae</taxon>
        <taxon>Kibdelosporangium</taxon>
    </lineage>
</organism>
<accession>A0ABW3MBD6</accession>
<gene>
    <name evidence="1" type="ORF">ACFQ1S_16240</name>
</gene>
<evidence type="ECO:0000313" key="2">
    <source>
        <dbReference type="Proteomes" id="UP001597045"/>
    </source>
</evidence>
<reference evidence="2" key="1">
    <citation type="journal article" date="2019" name="Int. J. Syst. Evol. Microbiol.">
        <title>The Global Catalogue of Microorganisms (GCM) 10K type strain sequencing project: providing services to taxonomists for standard genome sequencing and annotation.</title>
        <authorList>
            <consortium name="The Broad Institute Genomics Platform"/>
            <consortium name="The Broad Institute Genome Sequencing Center for Infectious Disease"/>
            <person name="Wu L."/>
            <person name="Ma J."/>
        </authorList>
    </citation>
    <scope>NUCLEOTIDE SEQUENCE [LARGE SCALE GENOMIC DNA]</scope>
    <source>
        <strain evidence="2">JCM 31486</strain>
    </source>
</reference>
<comment type="caution">
    <text evidence="1">The sequence shown here is derived from an EMBL/GenBank/DDBJ whole genome shotgun (WGS) entry which is preliminary data.</text>
</comment>